<name>A0A5J4VLP1_9EUKA</name>
<evidence type="ECO:0000256" key="1">
    <source>
        <dbReference type="SAM" id="MobiDB-lite"/>
    </source>
</evidence>
<sequence>MSTIQTNQIRVHKSKHASAAKKELSEEDKTRLQAIDDARANNFRRSIPMIQKMLKTNREKLKQKDHDESLTTFIDIKIFNVKLFSIDNHYRYDLKMLQYIQESIEKLYRIIKDFIKYADKVETDIGQIGS</sequence>
<accession>A0A5J4VLP1</accession>
<organism evidence="2 3">
    <name type="scientific">Streblomastix strix</name>
    <dbReference type="NCBI Taxonomy" id="222440"/>
    <lineage>
        <taxon>Eukaryota</taxon>
        <taxon>Metamonada</taxon>
        <taxon>Preaxostyla</taxon>
        <taxon>Oxymonadida</taxon>
        <taxon>Streblomastigidae</taxon>
        <taxon>Streblomastix</taxon>
    </lineage>
</organism>
<gene>
    <name evidence="2" type="ORF">EZS28_021129</name>
</gene>
<reference evidence="2 3" key="1">
    <citation type="submission" date="2019-03" db="EMBL/GenBank/DDBJ databases">
        <title>Single cell metagenomics reveals metabolic interactions within the superorganism composed of flagellate Streblomastix strix and complex community of Bacteroidetes bacteria on its surface.</title>
        <authorList>
            <person name="Treitli S.C."/>
            <person name="Kolisko M."/>
            <person name="Husnik F."/>
            <person name="Keeling P."/>
            <person name="Hampl V."/>
        </authorList>
    </citation>
    <scope>NUCLEOTIDE SEQUENCE [LARGE SCALE GENOMIC DNA]</scope>
    <source>
        <strain evidence="2">ST1C</strain>
    </source>
</reference>
<protein>
    <submittedName>
        <fullName evidence="2">Uncharacterized protein</fullName>
    </submittedName>
</protein>
<proteinExistence type="predicted"/>
<feature type="compositionally biased region" description="Basic residues" evidence="1">
    <location>
        <begin position="10"/>
        <end position="19"/>
    </location>
</feature>
<comment type="caution">
    <text evidence="2">The sequence shown here is derived from an EMBL/GenBank/DDBJ whole genome shotgun (WGS) entry which is preliminary data.</text>
</comment>
<dbReference type="EMBL" id="SNRW01006296">
    <property type="protein sequence ID" value="KAA6383344.1"/>
    <property type="molecule type" value="Genomic_DNA"/>
</dbReference>
<evidence type="ECO:0000313" key="2">
    <source>
        <dbReference type="EMBL" id="KAA6383344.1"/>
    </source>
</evidence>
<dbReference type="Proteomes" id="UP000324800">
    <property type="component" value="Unassembled WGS sequence"/>
</dbReference>
<feature type="region of interest" description="Disordered" evidence="1">
    <location>
        <begin position="1"/>
        <end position="26"/>
    </location>
</feature>
<evidence type="ECO:0000313" key="3">
    <source>
        <dbReference type="Proteomes" id="UP000324800"/>
    </source>
</evidence>
<dbReference type="AlphaFoldDB" id="A0A5J4VLP1"/>